<proteinExistence type="predicted"/>
<evidence type="ECO:0000313" key="1">
    <source>
        <dbReference type="EMBL" id="GBP10314.1"/>
    </source>
</evidence>
<protein>
    <submittedName>
        <fullName evidence="1">Uncharacterized protein</fullName>
    </submittedName>
</protein>
<organism evidence="1 2">
    <name type="scientific">Eumeta variegata</name>
    <name type="common">Bagworm moth</name>
    <name type="synonym">Eumeta japonica</name>
    <dbReference type="NCBI Taxonomy" id="151549"/>
    <lineage>
        <taxon>Eukaryota</taxon>
        <taxon>Metazoa</taxon>
        <taxon>Ecdysozoa</taxon>
        <taxon>Arthropoda</taxon>
        <taxon>Hexapoda</taxon>
        <taxon>Insecta</taxon>
        <taxon>Pterygota</taxon>
        <taxon>Neoptera</taxon>
        <taxon>Endopterygota</taxon>
        <taxon>Lepidoptera</taxon>
        <taxon>Glossata</taxon>
        <taxon>Ditrysia</taxon>
        <taxon>Tineoidea</taxon>
        <taxon>Psychidae</taxon>
        <taxon>Oiketicinae</taxon>
        <taxon>Eumeta</taxon>
    </lineage>
</organism>
<evidence type="ECO:0000313" key="2">
    <source>
        <dbReference type="Proteomes" id="UP000299102"/>
    </source>
</evidence>
<accession>A0A4C1T850</accession>
<keyword evidence="2" id="KW-1185">Reference proteome</keyword>
<reference evidence="1 2" key="1">
    <citation type="journal article" date="2019" name="Commun. Biol.">
        <title>The bagworm genome reveals a unique fibroin gene that provides high tensile strength.</title>
        <authorList>
            <person name="Kono N."/>
            <person name="Nakamura H."/>
            <person name="Ohtoshi R."/>
            <person name="Tomita M."/>
            <person name="Numata K."/>
            <person name="Arakawa K."/>
        </authorList>
    </citation>
    <scope>NUCLEOTIDE SEQUENCE [LARGE SCALE GENOMIC DNA]</scope>
</reference>
<dbReference type="EMBL" id="BGZK01000040">
    <property type="protein sequence ID" value="GBP10314.1"/>
    <property type="molecule type" value="Genomic_DNA"/>
</dbReference>
<sequence length="223" mass="25764">MEREGREGQGRRFYRLFAPSTSPQDLYCTNNRYVHEKVKRLYWFRGFGVVNGKKCFPAGKTRKRKQIVITFTYYTGALHAAGADAHTDASFYEFHQNKLTRERRPPKCTHTSAKNTSNYLRRVYVRFFYFIHQCGSANERESVTNFTFVSATSHDSPLRTPAPLNLDANHPGGRVRRHFDGGGSGSHSVAPVREHDEESSIARFSYNIRANRVMRLPRHRESD</sequence>
<comment type="caution">
    <text evidence="1">The sequence shown here is derived from an EMBL/GenBank/DDBJ whole genome shotgun (WGS) entry which is preliminary data.</text>
</comment>
<gene>
    <name evidence="1" type="ORF">EVAR_5633_1</name>
</gene>
<name>A0A4C1T850_EUMVA</name>
<dbReference type="AlphaFoldDB" id="A0A4C1T850"/>
<dbReference type="Proteomes" id="UP000299102">
    <property type="component" value="Unassembled WGS sequence"/>
</dbReference>